<dbReference type="InterPro" id="IPR001387">
    <property type="entry name" value="Cro/C1-type_HTH"/>
</dbReference>
<evidence type="ECO:0000313" key="6">
    <source>
        <dbReference type="Proteomes" id="UP000037931"/>
    </source>
</evidence>
<dbReference type="InterPro" id="IPR010982">
    <property type="entry name" value="Lambda_DNA-bd_dom_sf"/>
</dbReference>
<dbReference type="Gene3D" id="2.10.109.10">
    <property type="entry name" value="Umud Fragment, subunit A"/>
    <property type="match status" value="1"/>
</dbReference>
<dbReference type="STRING" id="50340.PF66_06165"/>
<keyword evidence="6" id="KW-1185">Reference proteome</keyword>
<name>A0A0M9GBX3_9PSED</name>
<dbReference type="SUPFAM" id="SSF51306">
    <property type="entry name" value="LexA/Signal peptidase"/>
    <property type="match status" value="1"/>
</dbReference>
<reference evidence="5 6" key="1">
    <citation type="journal article" date="2015" name="PLoS ONE">
        <title>Rice-Infecting Pseudomonas Genomes Are Highly Accessorized and Harbor Multiple Putative Virulence Mechanisms to Cause Sheath Brown Rot.</title>
        <authorList>
            <person name="Quibod I.L."/>
            <person name="Grande G."/>
            <person name="Oreiro E.G."/>
            <person name="Borja F.N."/>
            <person name="Dossa G.S."/>
            <person name="Mauleon R."/>
            <person name="Cruz C.V."/>
            <person name="Oliva R."/>
        </authorList>
    </citation>
    <scope>NUCLEOTIDE SEQUENCE [LARGE SCALE GENOMIC DNA]</scope>
    <source>
        <strain evidence="5 6">IRRI 6609</strain>
    </source>
</reference>
<dbReference type="InterPro" id="IPR036286">
    <property type="entry name" value="LexA/Signal_pep-like_sf"/>
</dbReference>
<dbReference type="Gene3D" id="1.10.260.40">
    <property type="entry name" value="lambda repressor-like DNA-binding domains"/>
    <property type="match status" value="1"/>
</dbReference>
<keyword evidence="1" id="KW-0805">Transcription regulation</keyword>
<dbReference type="InterPro" id="IPR039418">
    <property type="entry name" value="LexA-like"/>
</dbReference>
<evidence type="ECO:0000256" key="3">
    <source>
        <dbReference type="ARBA" id="ARBA00023163"/>
    </source>
</evidence>
<accession>A0A0M9GBX3</accession>
<dbReference type="Proteomes" id="UP000037931">
    <property type="component" value="Unassembled WGS sequence"/>
</dbReference>
<dbReference type="EMBL" id="JSYZ01000034">
    <property type="protein sequence ID" value="KPA87255.1"/>
    <property type="molecule type" value="Genomic_DNA"/>
</dbReference>
<organism evidence="5 6">
    <name type="scientific">Pseudomonas asplenii</name>
    <dbReference type="NCBI Taxonomy" id="53407"/>
    <lineage>
        <taxon>Bacteria</taxon>
        <taxon>Pseudomonadati</taxon>
        <taxon>Pseudomonadota</taxon>
        <taxon>Gammaproteobacteria</taxon>
        <taxon>Pseudomonadales</taxon>
        <taxon>Pseudomonadaceae</taxon>
        <taxon>Pseudomonas</taxon>
    </lineage>
</organism>
<gene>
    <name evidence="5" type="ORF">PF66_06165</name>
</gene>
<dbReference type="CDD" id="cd06529">
    <property type="entry name" value="S24_LexA-like"/>
    <property type="match status" value="1"/>
</dbReference>
<dbReference type="PROSITE" id="PS50943">
    <property type="entry name" value="HTH_CROC1"/>
    <property type="match status" value="1"/>
</dbReference>
<dbReference type="PANTHER" id="PTHR40661:SF2">
    <property type="entry name" value="HTH-TYPE TRANSCRIPTIONAL REGULATOR PRTR"/>
    <property type="match status" value="1"/>
</dbReference>
<dbReference type="PANTHER" id="PTHR40661">
    <property type="match status" value="1"/>
</dbReference>
<evidence type="ECO:0000256" key="2">
    <source>
        <dbReference type="ARBA" id="ARBA00023125"/>
    </source>
</evidence>
<evidence type="ECO:0000259" key="4">
    <source>
        <dbReference type="PROSITE" id="PS50943"/>
    </source>
</evidence>
<proteinExistence type="predicted"/>
<dbReference type="Pfam" id="PF01381">
    <property type="entry name" value="HTH_3"/>
    <property type="match status" value="1"/>
</dbReference>
<dbReference type="InterPro" id="IPR015927">
    <property type="entry name" value="Peptidase_S24_S26A/B/C"/>
</dbReference>
<dbReference type="GO" id="GO:0003677">
    <property type="term" value="F:DNA binding"/>
    <property type="evidence" value="ECO:0007669"/>
    <property type="project" value="UniProtKB-KW"/>
</dbReference>
<evidence type="ECO:0000313" key="5">
    <source>
        <dbReference type="EMBL" id="KPA87255.1"/>
    </source>
</evidence>
<feature type="domain" description="HTH cro/C1-type" evidence="4">
    <location>
        <begin position="3"/>
        <end position="45"/>
    </location>
</feature>
<evidence type="ECO:0000256" key="1">
    <source>
        <dbReference type="ARBA" id="ARBA00023015"/>
    </source>
</evidence>
<dbReference type="Pfam" id="PF00717">
    <property type="entry name" value="Peptidase_S24"/>
    <property type="match status" value="1"/>
</dbReference>
<sequence length="228" mass="25161">MVQDRLAAAAGCTQTTVQKLTSGKSKKSRFIAAIARALQVDVDWLELGTLPTAASKKTVDGSPIVLGELSTWDDSTPLDEDEVALPLYKEVEIASGIGRSTVQIDDGRKVRFSSYTLRKAGIDPRNAACATNSGNSNHPLILDKATIGIDKGMTRIIDGQLYALDHDGLLRVKFLYRLPGGAIKLRSFNRDEYQDEEYNFDQVMEQRIQIIGRVFWWSTLNPANSSLL</sequence>
<dbReference type="SUPFAM" id="SSF47413">
    <property type="entry name" value="lambda repressor-like DNA-binding domains"/>
    <property type="match status" value="1"/>
</dbReference>
<dbReference type="PATRIC" id="fig|50340.43.peg.4399"/>
<comment type="caution">
    <text evidence="5">The sequence shown here is derived from an EMBL/GenBank/DDBJ whole genome shotgun (WGS) entry which is preliminary data.</text>
</comment>
<keyword evidence="3" id="KW-0804">Transcription</keyword>
<protein>
    <submittedName>
        <fullName evidence="5">Putative transcriptional regulator</fullName>
    </submittedName>
</protein>
<keyword evidence="2" id="KW-0238">DNA-binding</keyword>
<dbReference type="AlphaFoldDB" id="A0A0M9GBX3"/>
<dbReference type="CDD" id="cd00093">
    <property type="entry name" value="HTH_XRE"/>
    <property type="match status" value="1"/>
</dbReference>